<reference evidence="4" key="1">
    <citation type="journal article" date="2019" name="Int. J. Syst. Evol. Microbiol.">
        <title>The Global Catalogue of Microorganisms (GCM) 10K type strain sequencing project: providing services to taxonomists for standard genome sequencing and annotation.</title>
        <authorList>
            <consortium name="The Broad Institute Genomics Platform"/>
            <consortium name="The Broad Institute Genome Sequencing Center for Infectious Disease"/>
            <person name="Wu L."/>
            <person name="Ma J."/>
        </authorList>
    </citation>
    <scope>NUCLEOTIDE SEQUENCE [LARGE SCALE GENOMIC DNA]</scope>
    <source>
        <strain evidence="4">JCM 18715</strain>
    </source>
</reference>
<keyword evidence="4" id="KW-1185">Reference proteome</keyword>
<dbReference type="RefSeq" id="WP_345530781.1">
    <property type="nucleotide sequence ID" value="NZ_BAABLD010000001.1"/>
</dbReference>
<dbReference type="EMBL" id="BAABLD010000001">
    <property type="protein sequence ID" value="GAA5157258.1"/>
    <property type="molecule type" value="Genomic_DNA"/>
</dbReference>
<feature type="signal peptide" evidence="2">
    <location>
        <begin position="1"/>
        <end position="19"/>
    </location>
</feature>
<feature type="region of interest" description="Disordered" evidence="1">
    <location>
        <begin position="88"/>
        <end position="116"/>
    </location>
</feature>
<dbReference type="Proteomes" id="UP001500547">
    <property type="component" value="Unassembled WGS sequence"/>
</dbReference>
<name>A0ABP9Q5Q6_9RHOO</name>
<sequence>MRTLFAAILFALSSLSLHAQPVQLTPAQTAWLNTQMRKADEAFVKTVADIAQVKRAVVDNARPAPSRITNPAERVIASLELTTGKPLSDEQKSAIRAADVDRQKAKSQAVLDARKH</sequence>
<proteinExistence type="predicted"/>
<accession>A0ABP9Q5Q6</accession>
<feature type="compositionally biased region" description="Basic and acidic residues" evidence="1">
    <location>
        <begin position="88"/>
        <end position="104"/>
    </location>
</feature>
<feature type="chain" id="PRO_5045943360" evidence="2">
    <location>
        <begin position="20"/>
        <end position="116"/>
    </location>
</feature>
<keyword evidence="2" id="KW-0732">Signal</keyword>
<evidence type="ECO:0000313" key="4">
    <source>
        <dbReference type="Proteomes" id="UP001500547"/>
    </source>
</evidence>
<organism evidence="3 4">
    <name type="scientific">Viridibacterium curvum</name>
    <dbReference type="NCBI Taxonomy" id="1101404"/>
    <lineage>
        <taxon>Bacteria</taxon>
        <taxon>Pseudomonadati</taxon>
        <taxon>Pseudomonadota</taxon>
        <taxon>Betaproteobacteria</taxon>
        <taxon>Rhodocyclales</taxon>
        <taxon>Rhodocyclaceae</taxon>
        <taxon>Viridibacterium</taxon>
    </lineage>
</organism>
<evidence type="ECO:0000256" key="2">
    <source>
        <dbReference type="SAM" id="SignalP"/>
    </source>
</evidence>
<comment type="caution">
    <text evidence="3">The sequence shown here is derived from an EMBL/GenBank/DDBJ whole genome shotgun (WGS) entry which is preliminary data.</text>
</comment>
<evidence type="ECO:0000256" key="1">
    <source>
        <dbReference type="SAM" id="MobiDB-lite"/>
    </source>
</evidence>
<evidence type="ECO:0000313" key="3">
    <source>
        <dbReference type="EMBL" id="GAA5157258.1"/>
    </source>
</evidence>
<protein>
    <submittedName>
        <fullName evidence="3">Uncharacterized protein</fullName>
    </submittedName>
</protein>
<gene>
    <name evidence="3" type="ORF">GCM10025770_00230</name>
</gene>